<reference evidence="2" key="1">
    <citation type="submission" date="2020-11" db="EMBL/GenBank/DDBJ databases">
        <title>Nocardioides sp. nov., isolated from Soil of Cynanchum wilfordii Hemsley rhizosphere.</title>
        <authorList>
            <person name="Lee J.-S."/>
            <person name="Suh M.K."/>
            <person name="Kim J.-S."/>
        </authorList>
    </citation>
    <scope>NUCLEOTIDE SEQUENCE</scope>
    <source>
        <strain evidence="2">KCTC 19275</strain>
    </source>
</reference>
<dbReference type="EMBL" id="JADKPN010000007">
    <property type="protein sequence ID" value="MBF4764137.1"/>
    <property type="molecule type" value="Genomic_DNA"/>
</dbReference>
<organism evidence="2 3">
    <name type="scientific">Nocardioides islandensis</name>
    <dbReference type="NCBI Taxonomy" id="433663"/>
    <lineage>
        <taxon>Bacteria</taxon>
        <taxon>Bacillati</taxon>
        <taxon>Actinomycetota</taxon>
        <taxon>Actinomycetes</taxon>
        <taxon>Propionibacteriales</taxon>
        <taxon>Nocardioidaceae</taxon>
        <taxon>Nocardioides</taxon>
    </lineage>
</organism>
<dbReference type="InterPro" id="IPR050177">
    <property type="entry name" value="Lipid_A_modif_metabolic_enz"/>
</dbReference>
<dbReference type="AlphaFoldDB" id="A0A930VGF7"/>
<gene>
    <name evidence="2" type="ORF">ISU07_13465</name>
</gene>
<dbReference type="Gene3D" id="3.40.50.720">
    <property type="entry name" value="NAD(P)-binding Rossmann-like Domain"/>
    <property type="match status" value="1"/>
</dbReference>
<dbReference type="InterPro" id="IPR036291">
    <property type="entry name" value="NAD(P)-bd_dom_sf"/>
</dbReference>
<keyword evidence="3" id="KW-1185">Reference proteome</keyword>
<sequence>MRVAVAGGAGDLGSAVVRTFAALGVPTTALVHPRTDAWRLDGVPGADVARVDLLDTSSVTAALAPYADLLVVDAAGRAGHPDTTGGPSRVALWRDTVLTTVSLLDALDPDRVRGVVHLGSSLGYAPSDRPLVETGPFAPITARGVAKRAAAAALWHWAGETAVPCSELIVFRSYGPHEPPGRLVPTLVAAARSGDVVPLVDAETRRDMVYVDDVAEAVVRVAGTSAYGLPINVGSGVASTVPEIVAAFEAASGTRLRTAPGARAARPYDVPQWSADTTRCRHLLGWVPSTSLAEGMERVWAAVA</sequence>
<dbReference type="PRINTS" id="PR01713">
    <property type="entry name" value="NUCEPIMERASE"/>
</dbReference>
<accession>A0A930VGF7</accession>
<dbReference type="InterPro" id="IPR001509">
    <property type="entry name" value="Epimerase_deHydtase"/>
</dbReference>
<comment type="caution">
    <text evidence="2">The sequence shown here is derived from an EMBL/GenBank/DDBJ whole genome shotgun (WGS) entry which is preliminary data.</text>
</comment>
<feature type="domain" description="NAD-dependent epimerase/dehydratase" evidence="1">
    <location>
        <begin position="3"/>
        <end position="234"/>
    </location>
</feature>
<dbReference type="PANTHER" id="PTHR43245">
    <property type="entry name" value="BIFUNCTIONAL POLYMYXIN RESISTANCE PROTEIN ARNA"/>
    <property type="match status" value="1"/>
</dbReference>
<name>A0A930VGF7_9ACTN</name>
<dbReference type="RefSeq" id="WP_194707304.1">
    <property type="nucleotide sequence ID" value="NZ_JADKPN010000007.1"/>
</dbReference>
<dbReference type="SUPFAM" id="SSF51735">
    <property type="entry name" value="NAD(P)-binding Rossmann-fold domains"/>
    <property type="match status" value="1"/>
</dbReference>
<evidence type="ECO:0000259" key="1">
    <source>
        <dbReference type="Pfam" id="PF01370"/>
    </source>
</evidence>
<dbReference type="PANTHER" id="PTHR43245:SF13">
    <property type="entry name" value="UDP-D-APIOSE_UDP-D-XYLOSE SYNTHASE 2"/>
    <property type="match status" value="1"/>
</dbReference>
<evidence type="ECO:0000313" key="2">
    <source>
        <dbReference type="EMBL" id="MBF4764137.1"/>
    </source>
</evidence>
<protein>
    <submittedName>
        <fullName evidence="2">NAD(P)-dependent oxidoreductase</fullName>
    </submittedName>
</protein>
<dbReference type="Pfam" id="PF01370">
    <property type="entry name" value="Epimerase"/>
    <property type="match status" value="1"/>
</dbReference>
<dbReference type="Proteomes" id="UP000640489">
    <property type="component" value="Unassembled WGS sequence"/>
</dbReference>
<proteinExistence type="predicted"/>
<evidence type="ECO:0000313" key="3">
    <source>
        <dbReference type="Proteomes" id="UP000640489"/>
    </source>
</evidence>